<gene>
    <name evidence="6" type="ORF">CR152_29110</name>
</gene>
<organism evidence="6 7">
    <name type="scientific">Massilia violaceinigra</name>
    <dbReference type="NCBI Taxonomy" id="2045208"/>
    <lineage>
        <taxon>Bacteria</taxon>
        <taxon>Pseudomonadati</taxon>
        <taxon>Pseudomonadota</taxon>
        <taxon>Betaproteobacteria</taxon>
        <taxon>Burkholderiales</taxon>
        <taxon>Oxalobacteraceae</taxon>
        <taxon>Telluria group</taxon>
        <taxon>Massilia</taxon>
    </lineage>
</organism>
<evidence type="ECO:0000256" key="1">
    <source>
        <dbReference type="ARBA" id="ARBA00023015"/>
    </source>
</evidence>
<dbReference type="Proteomes" id="UP000229897">
    <property type="component" value="Chromosome"/>
</dbReference>
<dbReference type="KEGG" id="mass:CR152_29110"/>
<keyword evidence="1" id="KW-0805">Transcription regulation</keyword>
<accession>A0A2D2DT09</accession>
<keyword evidence="2" id="KW-0238">DNA-binding</keyword>
<protein>
    <submittedName>
        <fullName evidence="6">TetR family transcriptional regulator</fullName>
    </submittedName>
</protein>
<evidence type="ECO:0000259" key="5">
    <source>
        <dbReference type="Pfam" id="PF21993"/>
    </source>
</evidence>
<feature type="domain" description="HTH tetR-type" evidence="4">
    <location>
        <begin position="15"/>
        <end position="56"/>
    </location>
</feature>
<keyword evidence="3" id="KW-0804">Transcription</keyword>
<dbReference type="InterPro" id="IPR036271">
    <property type="entry name" value="Tet_transcr_reg_TetR-rel_C_sf"/>
</dbReference>
<evidence type="ECO:0000256" key="3">
    <source>
        <dbReference type="ARBA" id="ARBA00023163"/>
    </source>
</evidence>
<dbReference type="RefSeq" id="WP_099880864.1">
    <property type="nucleotide sequence ID" value="NZ_CP024608.1"/>
</dbReference>
<keyword evidence="7" id="KW-1185">Reference proteome</keyword>
<evidence type="ECO:0000313" key="7">
    <source>
        <dbReference type="Proteomes" id="UP000229897"/>
    </source>
</evidence>
<dbReference type="InterPro" id="IPR009057">
    <property type="entry name" value="Homeodomain-like_sf"/>
</dbReference>
<proteinExistence type="predicted"/>
<dbReference type="Pfam" id="PF21993">
    <property type="entry name" value="TetR_C_13_2"/>
    <property type="match status" value="1"/>
</dbReference>
<dbReference type="GO" id="GO:0003677">
    <property type="term" value="F:DNA binding"/>
    <property type="evidence" value="ECO:0007669"/>
    <property type="project" value="UniProtKB-KW"/>
</dbReference>
<dbReference type="AlphaFoldDB" id="A0A2D2DT09"/>
<feature type="domain" description="Transcriptional regulator LmrA/YxaF-like C-terminal" evidence="5">
    <location>
        <begin position="79"/>
        <end position="179"/>
    </location>
</feature>
<evidence type="ECO:0000259" key="4">
    <source>
        <dbReference type="Pfam" id="PF00440"/>
    </source>
</evidence>
<dbReference type="PANTHER" id="PTHR47506:SF3">
    <property type="entry name" value="HTH-TYPE TRANSCRIPTIONAL REGULATOR LMRA"/>
    <property type="match status" value="1"/>
</dbReference>
<dbReference type="Pfam" id="PF00440">
    <property type="entry name" value="TetR_N"/>
    <property type="match status" value="1"/>
</dbReference>
<name>A0A2D2DT09_9BURK</name>
<reference evidence="6" key="1">
    <citation type="submission" date="2017-10" db="EMBL/GenBank/DDBJ databases">
        <title>Massilia psychrophilum sp. nov., a novel purple-pigmented bacterium isolated from Tianshan glacier, Xinjiang Municipality, China.</title>
        <authorList>
            <person name="Wang H."/>
        </authorList>
    </citation>
    <scope>NUCLEOTIDE SEQUENCE [LARGE SCALE GENOMIC DNA]</scope>
    <source>
        <strain evidence="6">B2</strain>
    </source>
</reference>
<dbReference type="OrthoDB" id="9809772at2"/>
<dbReference type="PANTHER" id="PTHR47506">
    <property type="entry name" value="TRANSCRIPTIONAL REGULATORY PROTEIN"/>
    <property type="match status" value="1"/>
</dbReference>
<dbReference type="Gene3D" id="1.10.357.10">
    <property type="entry name" value="Tetracycline Repressor, domain 2"/>
    <property type="match status" value="1"/>
</dbReference>
<evidence type="ECO:0000256" key="2">
    <source>
        <dbReference type="ARBA" id="ARBA00023125"/>
    </source>
</evidence>
<dbReference type="EMBL" id="CP024608">
    <property type="protein sequence ID" value="ATQ78118.1"/>
    <property type="molecule type" value="Genomic_DNA"/>
</dbReference>
<evidence type="ECO:0000313" key="6">
    <source>
        <dbReference type="EMBL" id="ATQ78118.1"/>
    </source>
</evidence>
<dbReference type="SUPFAM" id="SSF46689">
    <property type="entry name" value="Homeodomain-like"/>
    <property type="match status" value="1"/>
</dbReference>
<dbReference type="SUPFAM" id="SSF48498">
    <property type="entry name" value="Tetracyclin repressor-like, C-terminal domain"/>
    <property type="match status" value="1"/>
</dbReference>
<sequence length="197" mass="20578">MKPSDAKQRLIGAMIEALQRRGLHGSGLTELLAAADAPKGVLYHHFPGGKTELAVAAIEVTIARLCDSMEASMAASGDPGAALMIWINGAQKRLDASHYERGCPLATIALETTADDVEIRAALARGFAAVRDRIATGLVNAGYEAAGAHATAALLLAAYEGGLLQARVAGTPEPMALVSSALLTYLKLQRPKEPDHE</sequence>
<dbReference type="InterPro" id="IPR001647">
    <property type="entry name" value="HTH_TetR"/>
</dbReference>
<dbReference type="InterPro" id="IPR054156">
    <property type="entry name" value="YxaF_TetR_C"/>
</dbReference>